<evidence type="ECO:0000313" key="2">
    <source>
        <dbReference type="Proteomes" id="UP000694383"/>
    </source>
</evidence>
<keyword evidence="2" id="KW-1185">Reference proteome</keyword>
<protein>
    <submittedName>
        <fullName evidence="1">Uncharacterized protein</fullName>
    </submittedName>
</protein>
<dbReference type="PANTHER" id="PTHR13800:SF6">
    <property type="entry name" value="TRANSIENT RECEPTOR POTENTIAL CATION CHANNEL SUBFAMILY M MEMBER 4"/>
    <property type="match status" value="1"/>
</dbReference>
<reference evidence="1" key="1">
    <citation type="submission" date="2025-08" db="UniProtKB">
        <authorList>
            <consortium name="Ensembl"/>
        </authorList>
    </citation>
    <scope>IDENTIFICATION</scope>
</reference>
<sequence length="152" mass="16214">QPGVAHVSLSHDSKVSSCFQSWISKVIKKRVCTTFIADASSNGRVCQCGSTLEGHDPVAAANVSGAAAALQWDSLQHSSEQPTDAFGEVEFPGAGCRHSLVSLCSSHRHSEMSERGRLQGETLALGQHAVTQQGVTTPDVVFIPLLHDPLYY</sequence>
<organism evidence="1 2">
    <name type="scientific">Oryzias sinensis</name>
    <name type="common">Chinese medaka</name>
    <dbReference type="NCBI Taxonomy" id="183150"/>
    <lineage>
        <taxon>Eukaryota</taxon>
        <taxon>Metazoa</taxon>
        <taxon>Chordata</taxon>
        <taxon>Craniata</taxon>
        <taxon>Vertebrata</taxon>
        <taxon>Euteleostomi</taxon>
        <taxon>Actinopterygii</taxon>
        <taxon>Neopterygii</taxon>
        <taxon>Teleostei</taxon>
        <taxon>Neoteleostei</taxon>
        <taxon>Acanthomorphata</taxon>
        <taxon>Ovalentaria</taxon>
        <taxon>Atherinomorphae</taxon>
        <taxon>Beloniformes</taxon>
        <taxon>Adrianichthyidae</taxon>
        <taxon>Oryziinae</taxon>
        <taxon>Oryzias</taxon>
    </lineage>
</organism>
<reference evidence="1" key="2">
    <citation type="submission" date="2025-09" db="UniProtKB">
        <authorList>
            <consortium name="Ensembl"/>
        </authorList>
    </citation>
    <scope>IDENTIFICATION</scope>
</reference>
<dbReference type="Proteomes" id="UP000694383">
    <property type="component" value="Unplaced"/>
</dbReference>
<accession>A0A8C7Y9A9</accession>
<dbReference type="Ensembl" id="ENSOSIT00000025343.1">
    <property type="protein sequence ID" value="ENSOSIP00000024000.1"/>
    <property type="gene ID" value="ENSOSIG00000012622.1"/>
</dbReference>
<dbReference type="GO" id="GO:0099604">
    <property type="term" value="F:ligand-gated calcium channel activity"/>
    <property type="evidence" value="ECO:0007669"/>
    <property type="project" value="TreeGrafter"/>
</dbReference>
<dbReference type="InterPro" id="IPR050927">
    <property type="entry name" value="TRPM"/>
</dbReference>
<proteinExistence type="predicted"/>
<evidence type="ECO:0000313" key="1">
    <source>
        <dbReference type="Ensembl" id="ENSOSIP00000024000.1"/>
    </source>
</evidence>
<dbReference type="GeneTree" id="ENSGT00940000158693"/>
<name>A0A8C7Y9A9_9TELE</name>
<dbReference type="GO" id="GO:0005886">
    <property type="term" value="C:plasma membrane"/>
    <property type="evidence" value="ECO:0007669"/>
    <property type="project" value="TreeGrafter"/>
</dbReference>
<dbReference type="GO" id="GO:0005227">
    <property type="term" value="F:calcium-activated cation channel activity"/>
    <property type="evidence" value="ECO:0007669"/>
    <property type="project" value="TreeGrafter"/>
</dbReference>
<dbReference type="AlphaFoldDB" id="A0A8C7Y9A9"/>
<dbReference type="PANTHER" id="PTHR13800">
    <property type="entry name" value="TRANSIENT RECEPTOR POTENTIAL CATION CHANNEL, SUBFAMILY M, MEMBER 6"/>
    <property type="match status" value="1"/>
</dbReference>